<dbReference type="GO" id="GO:0043137">
    <property type="term" value="P:DNA replication, removal of RNA primer"/>
    <property type="evidence" value="ECO:0007669"/>
    <property type="project" value="TreeGrafter"/>
</dbReference>
<reference evidence="12" key="1">
    <citation type="journal article" date="2021" name="Nat. Commun.">
        <title>Genetic determinants of endophytism in the Arabidopsis root mycobiome.</title>
        <authorList>
            <person name="Mesny F."/>
            <person name="Miyauchi S."/>
            <person name="Thiergart T."/>
            <person name="Pickel B."/>
            <person name="Atanasova L."/>
            <person name="Karlsson M."/>
            <person name="Huettel B."/>
            <person name="Barry K.W."/>
            <person name="Haridas S."/>
            <person name="Chen C."/>
            <person name="Bauer D."/>
            <person name="Andreopoulos W."/>
            <person name="Pangilinan J."/>
            <person name="LaButti K."/>
            <person name="Riley R."/>
            <person name="Lipzen A."/>
            <person name="Clum A."/>
            <person name="Drula E."/>
            <person name="Henrissat B."/>
            <person name="Kohler A."/>
            <person name="Grigoriev I.V."/>
            <person name="Martin F.M."/>
            <person name="Hacquard S."/>
        </authorList>
    </citation>
    <scope>NUCLEOTIDE SEQUENCE</scope>
    <source>
        <strain evidence="12">MPI-CAGE-AT-0023</strain>
    </source>
</reference>
<evidence type="ECO:0000256" key="4">
    <source>
        <dbReference type="ARBA" id="ARBA00012180"/>
    </source>
</evidence>
<feature type="domain" description="RNase H type-1" evidence="11">
    <location>
        <begin position="104"/>
        <end position="254"/>
    </location>
</feature>
<dbReference type="PIRSF" id="PIRSF036852">
    <property type="entry name" value="Ribonuclease_H1_euk"/>
    <property type="match status" value="1"/>
</dbReference>
<evidence type="ECO:0000256" key="10">
    <source>
        <dbReference type="SAM" id="MobiDB-lite"/>
    </source>
</evidence>
<dbReference type="InterPro" id="IPR002156">
    <property type="entry name" value="RNaseH_domain"/>
</dbReference>
<evidence type="ECO:0000256" key="7">
    <source>
        <dbReference type="ARBA" id="ARBA00022759"/>
    </source>
</evidence>
<feature type="region of interest" description="Disordered" evidence="10">
    <location>
        <begin position="73"/>
        <end position="102"/>
    </location>
</feature>
<keyword evidence="9" id="KW-0460">Magnesium</keyword>
<comment type="catalytic activity">
    <reaction evidence="1">
        <text>Endonucleolytic cleavage to 5'-phosphomonoester.</text>
        <dbReference type="EC" id="3.1.26.4"/>
    </reaction>
</comment>
<protein>
    <recommendedName>
        <fullName evidence="4">ribonuclease H</fullName>
        <ecNumber evidence="4">3.1.26.4</ecNumber>
    </recommendedName>
</protein>
<dbReference type="InterPro" id="IPR009027">
    <property type="entry name" value="Ribosomal_bL9/RNase_H1_N"/>
</dbReference>
<gene>
    <name evidence="12" type="ORF">BKA55DRAFT_496000</name>
</gene>
<dbReference type="InterPro" id="IPR036397">
    <property type="entry name" value="RNaseH_sf"/>
</dbReference>
<dbReference type="GO" id="GO:0000287">
    <property type="term" value="F:magnesium ion binding"/>
    <property type="evidence" value="ECO:0007669"/>
    <property type="project" value="InterPro"/>
</dbReference>
<evidence type="ECO:0000256" key="9">
    <source>
        <dbReference type="ARBA" id="ARBA00022842"/>
    </source>
</evidence>
<keyword evidence="8" id="KW-0378">Hydrolase</keyword>
<dbReference type="PANTHER" id="PTHR10642:SF26">
    <property type="entry name" value="RIBONUCLEASE H1"/>
    <property type="match status" value="1"/>
</dbReference>
<dbReference type="Pfam" id="PF00075">
    <property type="entry name" value="RNase_H"/>
    <property type="match status" value="1"/>
</dbReference>
<feature type="region of interest" description="Disordered" evidence="10">
    <location>
        <begin position="235"/>
        <end position="259"/>
    </location>
</feature>
<dbReference type="EC" id="3.1.26.4" evidence="4"/>
<dbReference type="PROSITE" id="PS50879">
    <property type="entry name" value="RNASE_H_1"/>
    <property type="match status" value="1"/>
</dbReference>
<dbReference type="FunFam" id="3.30.420.10:FF:000090">
    <property type="entry name" value="Ribonuclease H"/>
    <property type="match status" value="1"/>
</dbReference>
<dbReference type="CDD" id="cd09280">
    <property type="entry name" value="RNase_HI_eukaryote_like"/>
    <property type="match status" value="1"/>
</dbReference>
<comment type="similarity">
    <text evidence="3">Belongs to the RNase H family.</text>
</comment>
<comment type="caution">
    <text evidence="12">The sequence shown here is derived from an EMBL/GenBank/DDBJ whole genome shotgun (WGS) entry which is preliminary data.</text>
</comment>
<comment type="cofactor">
    <cofactor evidence="2">
        <name>Mg(2+)</name>
        <dbReference type="ChEBI" id="CHEBI:18420"/>
    </cofactor>
</comment>
<keyword evidence="6" id="KW-0479">Metal-binding</keyword>
<evidence type="ECO:0000259" key="11">
    <source>
        <dbReference type="PROSITE" id="PS50879"/>
    </source>
</evidence>
<dbReference type="SUPFAM" id="SSF53098">
    <property type="entry name" value="Ribonuclease H-like"/>
    <property type="match status" value="1"/>
</dbReference>
<organism evidence="12 13">
    <name type="scientific">Fusarium redolens</name>
    <dbReference type="NCBI Taxonomy" id="48865"/>
    <lineage>
        <taxon>Eukaryota</taxon>
        <taxon>Fungi</taxon>
        <taxon>Dikarya</taxon>
        <taxon>Ascomycota</taxon>
        <taxon>Pezizomycotina</taxon>
        <taxon>Sordariomycetes</taxon>
        <taxon>Hypocreomycetidae</taxon>
        <taxon>Hypocreales</taxon>
        <taxon>Nectriaceae</taxon>
        <taxon>Fusarium</taxon>
        <taxon>Fusarium redolens species complex</taxon>
    </lineage>
</organism>
<dbReference type="EMBL" id="JAGMUX010000001">
    <property type="protein sequence ID" value="KAH7270569.1"/>
    <property type="molecule type" value="Genomic_DNA"/>
</dbReference>
<evidence type="ECO:0000256" key="8">
    <source>
        <dbReference type="ARBA" id="ARBA00022801"/>
    </source>
</evidence>
<dbReference type="PANTHER" id="PTHR10642">
    <property type="entry name" value="RIBONUCLEASE H1"/>
    <property type="match status" value="1"/>
</dbReference>
<evidence type="ECO:0000256" key="1">
    <source>
        <dbReference type="ARBA" id="ARBA00000077"/>
    </source>
</evidence>
<proteinExistence type="inferred from homology"/>
<evidence type="ECO:0000313" key="12">
    <source>
        <dbReference type="EMBL" id="KAH7270569.1"/>
    </source>
</evidence>
<evidence type="ECO:0000313" key="13">
    <source>
        <dbReference type="Proteomes" id="UP000720189"/>
    </source>
</evidence>
<dbReference type="InterPro" id="IPR050092">
    <property type="entry name" value="RNase_H"/>
</dbReference>
<dbReference type="SUPFAM" id="SSF55658">
    <property type="entry name" value="L9 N-domain-like"/>
    <property type="match status" value="1"/>
</dbReference>
<name>A0A9P9KXV6_FUSRE</name>
<dbReference type="Pfam" id="PF01693">
    <property type="entry name" value="Cauli_VI"/>
    <property type="match status" value="1"/>
</dbReference>
<dbReference type="AlphaFoldDB" id="A0A9P9KXV6"/>
<sequence length="259" mass="28290">FYAVAVGHVPGIYATWDEAQPQVIEVAGPKYKRFTTQEDAEQFIRENASSETCRALGISRGQDSSQEYTGAAFEPVETSTKRAKAEPTPAPKAAPRAEPSCEESGNLLKIWTDGSSLANGQADSRAGLGVYFGPNDKRNLAERLPGEPQTNQRAELMAILRALEIAPSTQDVQIVTDSQYSIKCVTQWALSWEKKGWKTASGVEVKNQDIIRGVLARIEERDAARSKTSFQWVKGHATDQGNHQADRLANQGAGLRSVD</sequence>
<keyword evidence="13" id="KW-1185">Reference proteome</keyword>
<dbReference type="GO" id="GO:0003676">
    <property type="term" value="F:nucleic acid binding"/>
    <property type="evidence" value="ECO:0007669"/>
    <property type="project" value="InterPro"/>
</dbReference>
<dbReference type="FunFam" id="3.40.970.10:FF:000001">
    <property type="entry name" value="Ribonuclease H1"/>
    <property type="match status" value="1"/>
</dbReference>
<dbReference type="GeneID" id="70216288"/>
<dbReference type="InterPro" id="IPR012337">
    <property type="entry name" value="RNaseH-like_sf"/>
</dbReference>
<evidence type="ECO:0000256" key="3">
    <source>
        <dbReference type="ARBA" id="ARBA00005300"/>
    </source>
</evidence>
<keyword evidence="7" id="KW-0255">Endonuclease</keyword>
<accession>A0A9P9KXV6</accession>
<evidence type="ECO:0000256" key="5">
    <source>
        <dbReference type="ARBA" id="ARBA00022722"/>
    </source>
</evidence>
<feature type="non-terminal residue" evidence="12">
    <location>
        <position position="1"/>
    </location>
</feature>
<dbReference type="Gene3D" id="3.30.420.10">
    <property type="entry name" value="Ribonuclease H-like superfamily/Ribonuclease H"/>
    <property type="match status" value="1"/>
</dbReference>
<dbReference type="InterPro" id="IPR037056">
    <property type="entry name" value="RNase_H1_N_sf"/>
</dbReference>
<dbReference type="InterPro" id="IPR017067">
    <property type="entry name" value="RNase_H1_euk"/>
</dbReference>
<dbReference type="RefSeq" id="XP_046057337.1">
    <property type="nucleotide sequence ID" value="XM_046186334.1"/>
</dbReference>
<dbReference type="OrthoDB" id="407198at2759"/>
<evidence type="ECO:0000256" key="6">
    <source>
        <dbReference type="ARBA" id="ARBA00022723"/>
    </source>
</evidence>
<dbReference type="Gene3D" id="3.40.970.10">
    <property type="entry name" value="Ribonuclease H1, N-terminal domain"/>
    <property type="match status" value="1"/>
</dbReference>
<dbReference type="GO" id="GO:0004523">
    <property type="term" value="F:RNA-DNA hybrid ribonuclease activity"/>
    <property type="evidence" value="ECO:0007669"/>
    <property type="project" value="UniProtKB-EC"/>
</dbReference>
<dbReference type="InterPro" id="IPR011320">
    <property type="entry name" value="RNase_H1_N"/>
</dbReference>
<evidence type="ECO:0000256" key="2">
    <source>
        <dbReference type="ARBA" id="ARBA00001946"/>
    </source>
</evidence>
<keyword evidence="5" id="KW-0540">Nuclease</keyword>
<dbReference type="Proteomes" id="UP000720189">
    <property type="component" value="Unassembled WGS sequence"/>
</dbReference>